<feature type="transmembrane region" description="Helical" evidence="1">
    <location>
        <begin position="53"/>
        <end position="71"/>
    </location>
</feature>
<dbReference type="AlphaFoldDB" id="A0AAE2YPI3"/>
<dbReference type="RefSeq" id="WP_215872072.1">
    <property type="nucleotide sequence ID" value="NZ_JAAXYO010000048.1"/>
</dbReference>
<gene>
    <name evidence="2" type="ORF">HFQ13_05260</name>
</gene>
<dbReference type="Proteomes" id="UP001197378">
    <property type="component" value="Unassembled WGS sequence"/>
</dbReference>
<name>A0AAE2YPI3_9PROT</name>
<organism evidence="2 3">
    <name type="scientific">Igneacidithiobacillus copahuensis</name>
    <dbReference type="NCBI Taxonomy" id="2724909"/>
    <lineage>
        <taxon>Bacteria</taxon>
        <taxon>Pseudomonadati</taxon>
        <taxon>Pseudomonadota</taxon>
        <taxon>Acidithiobacillia</taxon>
        <taxon>Acidithiobacillales</taxon>
        <taxon>Acidithiobacillaceae</taxon>
        <taxon>Igneacidithiobacillus</taxon>
    </lineage>
</organism>
<dbReference type="EMBL" id="JAAXYO010000048">
    <property type="protein sequence ID" value="MBU2787620.1"/>
    <property type="molecule type" value="Genomic_DNA"/>
</dbReference>
<evidence type="ECO:0000256" key="1">
    <source>
        <dbReference type="SAM" id="Phobius"/>
    </source>
</evidence>
<feature type="transmembrane region" description="Helical" evidence="1">
    <location>
        <begin position="77"/>
        <end position="97"/>
    </location>
</feature>
<evidence type="ECO:0000313" key="2">
    <source>
        <dbReference type="EMBL" id="MBU2787620.1"/>
    </source>
</evidence>
<accession>A0AAE2YPI3</accession>
<keyword evidence="1" id="KW-0812">Transmembrane</keyword>
<feature type="transmembrane region" description="Helical" evidence="1">
    <location>
        <begin position="6"/>
        <end position="23"/>
    </location>
</feature>
<reference evidence="2" key="1">
    <citation type="journal article" date="2021" name="ISME J.">
        <title>Genomic evolution of the class Acidithiobacillia: deep-branching Proteobacteria living in extreme acidic conditions.</title>
        <authorList>
            <person name="Moya-Beltran A."/>
            <person name="Beard S."/>
            <person name="Rojas-Villalobos C."/>
            <person name="Issotta F."/>
            <person name="Gallardo Y."/>
            <person name="Ulloa R."/>
            <person name="Giaveno A."/>
            <person name="Degli Esposti M."/>
            <person name="Johnson D.B."/>
            <person name="Quatrini R."/>
        </authorList>
    </citation>
    <scope>NUCLEOTIDE SEQUENCE</scope>
    <source>
        <strain evidence="2">VAN18-1</strain>
    </source>
</reference>
<comment type="caution">
    <text evidence="2">The sequence shown here is derived from an EMBL/GenBank/DDBJ whole genome shotgun (WGS) entry which is preliminary data.</text>
</comment>
<keyword evidence="1" id="KW-0472">Membrane</keyword>
<proteinExistence type="predicted"/>
<keyword evidence="3" id="KW-1185">Reference proteome</keyword>
<evidence type="ECO:0000313" key="3">
    <source>
        <dbReference type="Proteomes" id="UP001197378"/>
    </source>
</evidence>
<evidence type="ECO:0008006" key="4">
    <source>
        <dbReference type="Google" id="ProtNLM"/>
    </source>
</evidence>
<keyword evidence="1" id="KW-1133">Transmembrane helix</keyword>
<protein>
    <recommendedName>
        <fullName evidence="4">DUF3784 domain-containing protein</fullName>
    </recommendedName>
</protein>
<sequence>MIILYLLNTLFVLGIVLALWFPAETRRILTRLGLWDWIQGIDREVFSRWVERAGIFLMIAALALFASIAMGGHPWDWILPAGEGLFFGVALWLAGFWSRPKS</sequence>